<proteinExistence type="predicted"/>
<dbReference type="Proteomes" id="UP001219525">
    <property type="component" value="Unassembled WGS sequence"/>
</dbReference>
<evidence type="ECO:0000256" key="1">
    <source>
        <dbReference type="SAM" id="MobiDB-lite"/>
    </source>
</evidence>
<gene>
    <name evidence="2" type="ORF">GGX14DRAFT_666122</name>
</gene>
<name>A0AAD6UZQ3_9AGAR</name>
<evidence type="ECO:0000313" key="3">
    <source>
        <dbReference type="Proteomes" id="UP001219525"/>
    </source>
</evidence>
<comment type="caution">
    <text evidence="2">The sequence shown here is derived from an EMBL/GenBank/DDBJ whole genome shotgun (WGS) entry which is preliminary data.</text>
</comment>
<sequence>MAKEAVTVSTIPPIVPNAYTAKDLALRLHFLWTTAHGRQLFPPLHGTPQQNNIAPYFGNSLSLADKFVSVVRALATSCTPGPGKDNVTLVVGIKAAEIHIFVSQDGGESSDATVSHIKAIWKLLQKIHAIAQVPPADPSLSSAPRVMTSDEPPDTKKLDELVYSFVRSKALTRATKRFDVVTAIAKKFKPQDSTEEQLIQLLVLLVRAARGALPHRDDPDFAKNRQWLDFRICVSLLSDCTKKPNYGMTLTRVQKQINDILKSSQLQFDVEKFVAKITKVHAAIWTLYGLAVSPRRREFVERELVVHFIPLPEKSTIDIDVRSIPNSWSEDRELAIQNMRSGNICVGHSDVRLRTTVHSECHIVAWLAQNLIPDFADLTVIPYVTCSKLHCFGCFTWLSAFKKLHHPGLPTIYYDGSRGKLYPGWTPPSLGATYDQKIRNTLIWETEEQFRKPSHSNEGSASSTTSDFQTNKLLKSTVEENFARFRELLRLEPGLPALDPAGDSPLTGGGGSTLDAVGREKRKLHKALRAISALKEKRDRGDVGGWQAGSARTFRVPRAPLYASARHRSLDSSARRRPLQYYVQVVSQY</sequence>
<evidence type="ECO:0000313" key="2">
    <source>
        <dbReference type="EMBL" id="KAJ7198585.1"/>
    </source>
</evidence>
<protein>
    <submittedName>
        <fullName evidence="2">Uncharacterized protein</fullName>
    </submittedName>
</protein>
<feature type="compositionally biased region" description="Polar residues" evidence="1">
    <location>
        <begin position="456"/>
        <end position="468"/>
    </location>
</feature>
<keyword evidence="3" id="KW-1185">Reference proteome</keyword>
<dbReference type="EMBL" id="JARJCW010000072">
    <property type="protein sequence ID" value="KAJ7198585.1"/>
    <property type="molecule type" value="Genomic_DNA"/>
</dbReference>
<dbReference type="AlphaFoldDB" id="A0AAD6UZQ3"/>
<reference evidence="2" key="1">
    <citation type="submission" date="2023-03" db="EMBL/GenBank/DDBJ databases">
        <title>Massive genome expansion in bonnet fungi (Mycena s.s.) driven by repeated elements and novel gene families across ecological guilds.</title>
        <authorList>
            <consortium name="Lawrence Berkeley National Laboratory"/>
            <person name="Harder C.B."/>
            <person name="Miyauchi S."/>
            <person name="Viragh M."/>
            <person name="Kuo A."/>
            <person name="Thoen E."/>
            <person name="Andreopoulos B."/>
            <person name="Lu D."/>
            <person name="Skrede I."/>
            <person name="Drula E."/>
            <person name="Henrissat B."/>
            <person name="Morin E."/>
            <person name="Kohler A."/>
            <person name="Barry K."/>
            <person name="LaButti K."/>
            <person name="Morin E."/>
            <person name="Salamov A."/>
            <person name="Lipzen A."/>
            <person name="Mereny Z."/>
            <person name="Hegedus B."/>
            <person name="Baldrian P."/>
            <person name="Stursova M."/>
            <person name="Weitz H."/>
            <person name="Taylor A."/>
            <person name="Grigoriev I.V."/>
            <person name="Nagy L.G."/>
            <person name="Martin F."/>
            <person name="Kauserud H."/>
        </authorList>
    </citation>
    <scope>NUCLEOTIDE SEQUENCE</scope>
    <source>
        <strain evidence="2">9144</strain>
    </source>
</reference>
<dbReference type="Pfam" id="PF14441">
    <property type="entry name" value="OTT_1508_deam"/>
    <property type="match status" value="1"/>
</dbReference>
<feature type="region of interest" description="Disordered" evidence="1">
    <location>
        <begin position="449"/>
        <end position="468"/>
    </location>
</feature>
<organism evidence="2 3">
    <name type="scientific">Mycena pura</name>
    <dbReference type="NCBI Taxonomy" id="153505"/>
    <lineage>
        <taxon>Eukaryota</taxon>
        <taxon>Fungi</taxon>
        <taxon>Dikarya</taxon>
        <taxon>Basidiomycota</taxon>
        <taxon>Agaricomycotina</taxon>
        <taxon>Agaricomycetes</taxon>
        <taxon>Agaricomycetidae</taxon>
        <taxon>Agaricales</taxon>
        <taxon>Marasmiineae</taxon>
        <taxon>Mycenaceae</taxon>
        <taxon>Mycena</taxon>
    </lineage>
</organism>
<accession>A0AAD6UZQ3</accession>
<dbReference type="InterPro" id="IPR027796">
    <property type="entry name" value="OTT_1508_deam-like"/>
</dbReference>